<evidence type="ECO:0000256" key="8">
    <source>
        <dbReference type="ARBA" id="ARBA00022842"/>
    </source>
</evidence>
<feature type="region of interest" description="Disordered" evidence="11">
    <location>
        <begin position="245"/>
        <end position="266"/>
    </location>
</feature>
<evidence type="ECO:0000313" key="14">
    <source>
        <dbReference type="EMBL" id="EAN33915.1"/>
    </source>
</evidence>
<gene>
    <name evidence="14" type="ordered locus">TP01_0677</name>
</gene>
<dbReference type="Pfam" id="PF00549">
    <property type="entry name" value="Ligase_CoA"/>
    <property type="match status" value="1"/>
</dbReference>
<feature type="compositionally biased region" description="Low complexity" evidence="11">
    <location>
        <begin position="254"/>
        <end position="266"/>
    </location>
</feature>
<evidence type="ECO:0000256" key="5">
    <source>
        <dbReference type="ARBA" id="ARBA00022723"/>
    </source>
</evidence>
<proteinExistence type="predicted"/>
<dbReference type="GO" id="GO:0006104">
    <property type="term" value="P:succinyl-CoA metabolic process"/>
    <property type="evidence" value="ECO:0007669"/>
    <property type="project" value="TreeGrafter"/>
</dbReference>
<dbReference type="InterPro" id="IPR005809">
    <property type="entry name" value="Succ_CoA_ligase-like_bsu"/>
</dbReference>
<accession>Q4N7Z3</accession>
<keyword evidence="9" id="KW-0809">Transit peptide</keyword>
<dbReference type="InterPro" id="IPR016102">
    <property type="entry name" value="Succinyl-CoA_synth-like"/>
</dbReference>
<dbReference type="Gene3D" id="3.30.1490.20">
    <property type="entry name" value="ATP-grasp fold, A domain"/>
    <property type="match status" value="1"/>
</dbReference>
<comment type="pathway">
    <text evidence="2">Carbohydrate metabolism; tricarboxylic acid cycle; succinate from succinyl-CoA (ligase route): step 1/1.</text>
</comment>
<dbReference type="PIRSF" id="PIRSF001554">
    <property type="entry name" value="SucCS_beta"/>
    <property type="match status" value="1"/>
</dbReference>
<comment type="cofactor">
    <cofactor evidence="1">
        <name>Mg(2+)</name>
        <dbReference type="ChEBI" id="CHEBI:18420"/>
    </cofactor>
</comment>
<dbReference type="InParanoid" id="Q4N7Z3"/>
<evidence type="ECO:0000313" key="15">
    <source>
        <dbReference type="Proteomes" id="UP000001949"/>
    </source>
</evidence>
<dbReference type="SUPFAM" id="SSF52210">
    <property type="entry name" value="Succinyl-CoA synthetase domains"/>
    <property type="match status" value="1"/>
</dbReference>
<dbReference type="eggNOG" id="KOG2799">
    <property type="taxonomic scope" value="Eukaryota"/>
</dbReference>
<dbReference type="GO" id="GO:0004775">
    <property type="term" value="F:succinate-CoA ligase (ADP-forming) activity"/>
    <property type="evidence" value="ECO:0007669"/>
    <property type="project" value="TreeGrafter"/>
</dbReference>
<evidence type="ECO:0000259" key="13">
    <source>
        <dbReference type="Pfam" id="PF08442"/>
    </source>
</evidence>
<keyword evidence="15" id="KW-1185">Reference proteome</keyword>
<dbReference type="OMA" id="ITACDEV"/>
<evidence type="ECO:0000256" key="6">
    <source>
        <dbReference type="ARBA" id="ARBA00022741"/>
    </source>
</evidence>
<evidence type="ECO:0000256" key="7">
    <source>
        <dbReference type="ARBA" id="ARBA00022840"/>
    </source>
</evidence>
<reference evidence="14 15" key="1">
    <citation type="journal article" date="2005" name="Science">
        <title>Genome sequence of Theileria parva, a bovine pathogen that transforms lymphocytes.</title>
        <authorList>
            <person name="Gardner M.J."/>
            <person name="Bishop R."/>
            <person name="Shah T."/>
            <person name="de Villiers E.P."/>
            <person name="Carlton J.M."/>
            <person name="Hall N."/>
            <person name="Ren Q."/>
            <person name="Paulsen I.T."/>
            <person name="Pain A."/>
            <person name="Berriman M."/>
            <person name="Wilson R.J.M."/>
            <person name="Sato S."/>
            <person name="Ralph S.A."/>
            <person name="Mann D.J."/>
            <person name="Xiong Z."/>
            <person name="Shallom S.J."/>
            <person name="Weidman J."/>
            <person name="Jiang L."/>
            <person name="Lynn J."/>
            <person name="Weaver B."/>
            <person name="Shoaibi A."/>
            <person name="Domingo A.R."/>
            <person name="Wasawo D."/>
            <person name="Crabtree J."/>
            <person name="Wortman J.R."/>
            <person name="Haas B."/>
            <person name="Angiuoli S.V."/>
            <person name="Creasy T.H."/>
            <person name="Lu C."/>
            <person name="Suh B."/>
            <person name="Silva J.C."/>
            <person name="Utterback T.R."/>
            <person name="Feldblyum T.V."/>
            <person name="Pertea M."/>
            <person name="Allen J."/>
            <person name="Nierman W.C."/>
            <person name="Taracha E.L.N."/>
            <person name="Salzberg S.L."/>
            <person name="White O.R."/>
            <person name="Fitzhugh H.A."/>
            <person name="Morzaria S."/>
            <person name="Venter J.C."/>
            <person name="Fraser C.M."/>
            <person name="Nene V."/>
        </authorList>
    </citation>
    <scope>NUCLEOTIDE SEQUENCE [LARGE SCALE GENOMIC DNA]</scope>
    <source>
        <strain evidence="14 15">Muguga</strain>
    </source>
</reference>
<protein>
    <recommendedName>
        <fullName evidence="10">Succinyl-CoA synthetase beta chain</fullName>
    </recommendedName>
</protein>
<dbReference type="Gene3D" id="3.40.50.261">
    <property type="entry name" value="Succinyl-CoA synthetase domains"/>
    <property type="match status" value="1"/>
</dbReference>
<feature type="domain" description="ATP-citrate synthase/succinyl-CoA ligase C-terminal" evidence="12">
    <location>
        <begin position="327"/>
        <end position="438"/>
    </location>
</feature>
<keyword evidence="7" id="KW-0067">ATP-binding</keyword>
<dbReference type="STRING" id="5875.Q4N7Z3"/>
<evidence type="ECO:0000256" key="2">
    <source>
        <dbReference type="ARBA" id="ARBA00005064"/>
    </source>
</evidence>
<dbReference type="GO" id="GO:0006099">
    <property type="term" value="P:tricarboxylic acid cycle"/>
    <property type="evidence" value="ECO:0007669"/>
    <property type="project" value="UniProtKB-UniPathway"/>
</dbReference>
<keyword evidence="6" id="KW-0547">Nucleotide-binding</keyword>
<keyword evidence="8" id="KW-0460">Magnesium</keyword>
<feature type="domain" description="ATP-grasp fold succinyl-CoA synthetase-type" evidence="13">
    <location>
        <begin position="31"/>
        <end position="242"/>
    </location>
</feature>
<evidence type="ECO:0000256" key="1">
    <source>
        <dbReference type="ARBA" id="ARBA00001946"/>
    </source>
</evidence>
<keyword evidence="3" id="KW-0816">Tricarboxylic acid cycle</keyword>
<evidence type="ECO:0000256" key="10">
    <source>
        <dbReference type="ARBA" id="ARBA00082254"/>
    </source>
</evidence>
<dbReference type="Proteomes" id="UP000001949">
    <property type="component" value="Unassembled WGS sequence"/>
</dbReference>
<dbReference type="InterPro" id="IPR013650">
    <property type="entry name" value="ATP-grasp_succ-CoA_synth-type"/>
</dbReference>
<keyword evidence="4" id="KW-0436">Ligase</keyword>
<dbReference type="PANTHER" id="PTHR11815">
    <property type="entry name" value="SUCCINYL-COA SYNTHETASE BETA CHAIN"/>
    <property type="match status" value="1"/>
</dbReference>
<evidence type="ECO:0000256" key="9">
    <source>
        <dbReference type="ARBA" id="ARBA00022946"/>
    </source>
</evidence>
<dbReference type="GO" id="GO:0042709">
    <property type="term" value="C:succinate-CoA ligase complex"/>
    <property type="evidence" value="ECO:0007669"/>
    <property type="project" value="TreeGrafter"/>
</dbReference>
<dbReference type="InterPro" id="IPR013815">
    <property type="entry name" value="ATP_grasp_subdomain_1"/>
</dbReference>
<dbReference type="GeneID" id="3502855"/>
<organism evidence="14 15">
    <name type="scientific">Theileria parva</name>
    <name type="common">East coast fever infection agent</name>
    <dbReference type="NCBI Taxonomy" id="5875"/>
    <lineage>
        <taxon>Eukaryota</taxon>
        <taxon>Sar</taxon>
        <taxon>Alveolata</taxon>
        <taxon>Apicomplexa</taxon>
        <taxon>Aconoidasida</taxon>
        <taxon>Piroplasmida</taxon>
        <taxon>Theileriidae</taxon>
        <taxon>Theileria</taxon>
    </lineage>
</organism>
<dbReference type="KEGG" id="tpv:TP01_0677"/>
<dbReference type="PANTHER" id="PTHR11815:SF1">
    <property type="entry name" value="SUCCINATE--COA LIGASE [ADP-FORMING] SUBUNIT BETA, MITOCHONDRIAL"/>
    <property type="match status" value="1"/>
</dbReference>
<dbReference type="UniPathway" id="UPA00223">
    <property type="reaction ID" value="UER00999"/>
</dbReference>
<name>Q4N7Z3_THEPA</name>
<evidence type="ECO:0000256" key="11">
    <source>
        <dbReference type="SAM" id="MobiDB-lite"/>
    </source>
</evidence>
<dbReference type="FunFam" id="3.40.50.261:FF:000001">
    <property type="entry name" value="Succinate--CoA ligase [ADP-forming] subunit beta"/>
    <property type="match status" value="1"/>
</dbReference>
<dbReference type="VEuPathDB" id="PiroplasmaDB:TpMuguga_01g00677"/>
<evidence type="ECO:0000256" key="4">
    <source>
        <dbReference type="ARBA" id="ARBA00022598"/>
    </source>
</evidence>
<evidence type="ECO:0000256" key="3">
    <source>
        <dbReference type="ARBA" id="ARBA00022532"/>
    </source>
</evidence>
<dbReference type="InterPro" id="IPR005811">
    <property type="entry name" value="SUCC_ACL_C"/>
</dbReference>
<dbReference type="InterPro" id="IPR017866">
    <property type="entry name" value="Succ-CoA_synthase_bsu_CS"/>
</dbReference>
<dbReference type="GO" id="GO:0005524">
    <property type="term" value="F:ATP binding"/>
    <property type="evidence" value="ECO:0007669"/>
    <property type="project" value="UniProtKB-KW"/>
</dbReference>
<keyword evidence="5" id="KW-0479">Metal-binding</keyword>
<dbReference type="GO" id="GO:0046872">
    <property type="term" value="F:metal ion binding"/>
    <property type="evidence" value="ECO:0007669"/>
    <property type="project" value="UniProtKB-KW"/>
</dbReference>
<comment type="caution">
    <text evidence="14">The sequence shown here is derived from an EMBL/GenBank/DDBJ whole genome shotgun (WGS) entry which is preliminary data.</text>
</comment>
<dbReference type="PROSITE" id="PS01217">
    <property type="entry name" value="SUCCINYL_COA_LIG_3"/>
    <property type="match status" value="1"/>
</dbReference>
<dbReference type="AlphaFoldDB" id="Q4N7Z3"/>
<dbReference type="SUPFAM" id="SSF56059">
    <property type="entry name" value="Glutathione synthetase ATP-binding domain-like"/>
    <property type="match status" value="1"/>
</dbReference>
<dbReference type="FunCoup" id="Q4N7Z3">
    <property type="interactions" value="298"/>
</dbReference>
<dbReference type="Pfam" id="PF08442">
    <property type="entry name" value="ATP-grasp_2"/>
    <property type="match status" value="1"/>
</dbReference>
<evidence type="ECO:0000259" key="12">
    <source>
        <dbReference type="Pfam" id="PF00549"/>
    </source>
</evidence>
<dbReference type="GO" id="GO:0005739">
    <property type="term" value="C:mitochondrion"/>
    <property type="evidence" value="ECO:0007669"/>
    <property type="project" value="TreeGrafter"/>
</dbReference>
<dbReference type="FunFam" id="3.30.470.20:FF:000002">
    <property type="entry name" value="Succinate--CoA ligase [ADP-forming] subunit beta"/>
    <property type="match status" value="1"/>
</dbReference>
<dbReference type="EMBL" id="AAGK01000001">
    <property type="protein sequence ID" value="EAN33915.1"/>
    <property type="molecule type" value="Genomic_DNA"/>
</dbReference>
<dbReference type="Gene3D" id="3.30.470.20">
    <property type="entry name" value="ATP-grasp fold, B domain"/>
    <property type="match status" value="1"/>
</dbReference>
<sequence>MIVKSISNAYFKYFNCVNNFSQCKLSKRFLNVSEYIGMTILKRNGVRVPEFRNATTPEEAFEAGKSIQQLTNTPELVVKALVLTGGRGKGTFNTGFKGVEIVKSPSEVSACARGMLGNYLTTKQTVGKGLLCTEVLVAQKLSIKSERYLSFTLDRGSGGIVAIATKHGGGNVEEIAHQHPDAVLTLQISPLTGLTPELTELLVKQLSFSNEVTEQVKKTVQQLYDTFVKSDGTLLEVNPLVETHSDVKSSPTQSVESSANSSVESSVKSSVKSNVMACDAKLIVDDNAKYRQSELFDMTPVIRTKEEEEADRAGLNYISLDGNVACIVNGAGLAMATMDLIQHHGGKAANFLDVGGNSTPETLSKALEIVNSDLRAKVLLVNIVGGIVRCDKFAESFVEASKKLSRQLPVVIRLQGTRAESAKKLLNESNIPHLFCTDFDSVCKSAVEIANTN</sequence>